<protein>
    <submittedName>
        <fullName evidence="1">Uncharacterized protein</fullName>
    </submittedName>
</protein>
<dbReference type="Proteomes" id="UP001567538">
    <property type="component" value="Unassembled WGS sequence"/>
</dbReference>
<reference evidence="1 2" key="1">
    <citation type="submission" date="2024-06" db="EMBL/GenBank/DDBJ databases">
        <title>A chromosome level genome sequence of Diviner's sage (Salvia divinorum).</title>
        <authorList>
            <person name="Ford S.A."/>
            <person name="Ro D.-K."/>
            <person name="Ness R.W."/>
            <person name="Phillips M.A."/>
        </authorList>
    </citation>
    <scope>NUCLEOTIDE SEQUENCE [LARGE SCALE GENOMIC DNA]</scope>
    <source>
        <strain evidence="1">SAF-2024a</strain>
        <tissue evidence="1">Leaf</tissue>
    </source>
</reference>
<name>A0ABD1IHA2_SALDI</name>
<evidence type="ECO:0000313" key="1">
    <source>
        <dbReference type="EMBL" id="KAL1567882.1"/>
    </source>
</evidence>
<accession>A0ABD1IHA2</accession>
<comment type="caution">
    <text evidence="1">The sequence shown here is derived from an EMBL/GenBank/DDBJ whole genome shotgun (WGS) entry which is preliminary data.</text>
</comment>
<evidence type="ECO:0000313" key="2">
    <source>
        <dbReference type="Proteomes" id="UP001567538"/>
    </source>
</evidence>
<dbReference type="EMBL" id="JBEAFC010000002">
    <property type="protein sequence ID" value="KAL1567882.1"/>
    <property type="molecule type" value="Genomic_DNA"/>
</dbReference>
<keyword evidence="2" id="KW-1185">Reference proteome</keyword>
<proteinExistence type="predicted"/>
<organism evidence="1 2">
    <name type="scientific">Salvia divinorum</name>
    <name type="common">Maria pastora</name>
    <name type="synonym">Diviner's sage</name>
    <dbReference type="NCBI Taxonomy" id="28513"/>
    <lineage>
        <taxon>Eukaryota</taxon>
        <taxon>Viridiplantae</taxon>
        <taxon>Streptophyta</taxon>
        <taxon>Embryophyta</taxon>
        <taxon>Tracheophyta</taxon>
        <taxon>Spermatophyta</taxon>
        <taxon>Magnoliopsida</taxon>
        <taxon>eudicotyledons</taxon>
        <taxon>Gunneridae</taxon>
        <taxon>Pentapetalae</taxon>
        <taxon>asterids</taxon>
        <taxon>lamiids</taxon>
        <taxon>Lamiales</taxon>
        <taxon>Lamiaceae</taxon>
        <taxon>Nepetoideae</taxon>
        <taxon>Mentheae</taxon>
        <taxon>Salviinae</taxon>
        <taxon>Salvia</taxon>
        <taxon>Salvia subgen. Calosphace</taxon>
    </lineage>
</organism>
<dbReference type="AlphaFoldDB" id="A0ABD1IHA2"/>
<gene>
    <name evidence="1" type="ORF">AAHA92_03309</name>
</gene>
<sequence>MRGIEFSTIGHGNVVEDDIGELFSWWAVRDSISLPPDPNRTAGFVTVGINPNPTATTSHERIQVRALHLLAKLILLISSRI</sequence>